<dbReference type="Proteomes" id="UP000469125">
    <property type="component" value="Unassembled WGS sequence"/>
</dbReference>
<dbReference type="InterPro" id="IPR043519">
    <property type="entry name" value="NT_sf"/>
</dbReference>
<evidence type="ECO:0000313" key="3">
    <source>
        <dbReference type="EMBL" id="MUK87809.1"/>
    </source>
</evidence>
<gene>
    <name evidence="3" type="ORF">GMD78_05260</name>
</gene>
<evidence type="ECO:0000313" key="4">
    <source>
        <dbReference type="Proteomes" id="UP000469125"/>
    </source>
</evidence>
<dbReference type="AlphaFoldDB" id="A0A6N8FJ76"/>
<keyword evidence="4" id="KW-1185">Reference proteome</keyword>
<accession>A0A6N8FJ76</accession>
<dbReference type="SUPFAM" id="SSF81301">
    <property type="entry name" value="Nucleotidyltransferase"/>
    <property type="match status" value="1"/>
</dbReference>
<sequence length="271" mass="31847">MNRIPNVVLNLLNDYMYLWNERLPHTLEGLYLHGSIVLDAYTNNSSDIDFIAITKNRLSNDEIVVMTEIHKIISNKYIWPEMDGSYIVWEDLGKDETFDHRSYPFYNGGEIGYSTQFNPVTWWLLKTKGINILGQRPTDLNLKANKEDLVSYVLENMNSYWLNRVQRLEKSVEELLDISTKEEIDKEVEWTILGLLRQYYTVRERDIISKLGAGRYGLVHLPADWHTMIQEAINIRENRGTSLFKSEEDRIDCMLRFSKYLIGFCNQLMST</sequence>
<feature type="domain" description="Adenylyltransferase AadA C-terminal" evidence="2">
    <location>
        <begin position="180"/>
        <end position="252"/>
    </location>
</feature>
<name>A0A6N8FJ76_9BACI</name>
<dbReference type="InterPro" id="IPR025184">
    <property type="entry name" value="AadA_C"/>
</dbReference>
<evidence type="ECO:0000259" key="2">
    <source>
        <dbReference type="Pfam" id="PF13427"/>
    </source>
</evidence>
<comment type="caution">
    <text evidence="3">The sequence shown here is derived from an EMBL/GenBank/DDBJ whole genome shotgun (WGS) entry which is preliminary data.</text>
</comment>
<protein>
    <submittedName>
        <fullName evidence="3">DUF4111 domain-containing protein</fullName>
    </submittedName>
</protein>
<dbReference type="EMBL" id="WOCA01000003">
    <property type="protein sequence ID" value="MUK87809.1"/>
    <property type="molecule type" value="Genomic_DNA"/>
</dbReference>
<organism evidence="3 4">
    <name type="scientific">Ornithinibacillus caprae</name>
    <dbReference type="NCBI Taxonomy" id="2678566"/>
    <lineage>
        <taxon>Bacteria</taxon>
        <taxon>Bacillati</taxon>
        <taxon>Bacillota</taxon>
        <taxon>Bacilli</taxon>
        <taxon>Bacillales</taxon>
        <taxon>Bacillaceae</taxon>
        <taxon>Ornithinibacillus</taxon>
    </lineage>
</organism>
<dbReference type="GO" id="GO:0016740">
    <property type="term" value="F:transferase activity"/>
    <property type="evidence" value="ECO:0007669"/>
    <property type="project" value="UniProtKB-KW"/>
</dbReference>
<evidence type="ECO:0000256" key="1">
    <source>
        <dbReference type="ARBA" id="ARBA00022679"/>
    </source>
</evidence>
<keyword evidence="1" id="KW-0808">Transferase</keyword>
<reference evidence="3 4" key="1">
    <citation type="submission" date="2019-11" db="EMBL/GenBank/DDBJ databases">
        <authorList>
            <person name="Li X."/>
        </authorList>
    </citation>
    <scope>NUCLEOTIDE SEQUENCE [LARGE SCALE GENOMIC DNA]</scope>
    <source>
        <strain evidence="3 4">L9</strain>
    </source>
</reference>
<dbReference type="RefSeq" id="WP_155667701.1">
    <property type="nucleotide sequence ID" value="NZ_WOCA01000003.1"/>
</dbReference>
<proteinExistence type="predicted"/>
<dbReference type="Pfam" id="PF13427">
    <property type="entry name" value="AadA_C"/>
    <property type="match status" value="1"/>
</dbReference>